<feature type="transmembrane region" description="Helical" evidence="7">
    <location>
        <begin position="256"/>
        <end position="278"/>
    </location>
</feature>
<dbReference type="PANTHER" id="PTHR23513:SF11">
    <property type="entry name" value="STAPHYLOFERRIN A TRANSPORTER"/>
    <property type="match status" value="1"/>
</dbReference>
<dbReference type="SUPFAM" id="SSF103473">
    <property type="entry name" value="MFS general substrate transporter"/>
    <property type="match status" value="1"/>
</dbReference>
<feature type="transmembrane region" description="Helical" evidence="7">
    <location>
        <begin position="173"/>
        <end position="193"/>
    </location>
</feature>
<keyword evidence="6 7" id="KW-0472">Membrane</keyword>
<comment type="caution">
    <text evidence="8">The sequence shown here is derived from an EMBL/GenBank/DDBJ whole genome shotgun (WGS) entry which is preliminary data.</text>
</comment>
<feature type="transmembrane region" description="Helical" evidence="7">
    <location>
        <begin position="20"/>
        <end position="42"/>
    </location>
</feature>
<keyword evidence="3" id="KW-1003">Cell membrane</keyword>
<feature type="transmembrane region" description="Helical" evidence="7">
    <location>
        <begin position="94"/>
        <end position="116"/>
    </location>
</feature>
<evidence type="ECO:0000256" key="1">
    <source>
        <dbReference type="ARBA" id="ARBA00004651"/>
    </source>
</evidence>
<feature type="transmembrane region" description="Helical" evidence="7">
    <location>
        <begin position="285"/>
        <end position="303"/>
    </location>
</feature>
<dbReference type="InterPro" id="IPR010290">
    <property type="entry name" value="TM_effector"/>
</dbReference>
<evidence type="ECO:0000313" key="9">
    <source>
        <dbReference type="Proteomes" id="UP000476310"/>
    </source>
</evidence>
<keyword evidence="2" id="KW-0813">Transport</keyword>
<dbReference type="Proteomes" id="UP000476310">
    <property type="component" value="Unassembled WGS sequence"/>
</dbReference>
<dbReference type="InterPro" id="IPR036259">
    <property type="entry name" value="MFS_trans_sf"/>
</dbReference>
<feature type="transmembrane region" description="Helical" evidence="7">
    <location>
        <begin position="374"/>
        <end position="395"/>
    </location>
</feature>
<feature type="transmembrane region" description="Helical" evidence="7">
    <location>
        <begin position="309"/>
        <end position="329"/>
    </location>
</feature>
<keyword evidence="9" id="KW-1185">Reference proteome</keyword>
<organism evidence="8 9">
    <name type="scientific">Streptomyces rhizosphaericus</name>
    <dbReference type="NCBI Taxonomy" id="114699"/>
    <lineage>
        <taxon>Bacteria</taxon>
        <taxon>Bacillati</taxon>
        <taxon>Actinomycetota</taxon>
        <taxon>Actinomycetes</taxon>
        <taxon>Kitasatosporales</taxon>
        <taxon>Streptomycetaceae</taxon>
        <taxon>Streptomyces</taxon>
        <taxon>Streptomyces violaceusniger group</taxon>
    </lineage>
</organism>
<evidence type="ECO:0000256" key="4">
    <source>
        <dbReference type="ARBA" id="ARBA00022692"/>
    </source>
</evidence>
<gene>
    <name evidence="8" type="ORF">G4H13_11985</name>
</gene>
<feature type="transmembrane region" description="Helical" evidence="7">
    <location>
        <begin position="54"/>
        <end position="73"/>
    </location>
</feature>
<evidence type="ECO:0000256" key="7">
    <source>
        <dbReference type="SAM" id="Phobius"/>
    </source>
</evidence>
<sequence length="415" mass="43020">MHKESSHWAVLAGRDFRLYFIGYATSLLGSAMAPVALVFAILNAGGTASQTGGIMAATILPIVLFLPWGGVVADRLGSRRVMMAADVLRCMAQATLAAAVGFGHPALWTFLVLAALRGTGEGFFTPGLTALVPRLVIDPLLPAANASMSVARSAATVAGPATAGLLVATCGPAVALFVDAATYAVSVLVLALIRLSPQPTVPRNRVLSDLREGWLYFRSTTWLWVMTLQFSMFNLLVTSPFYVLGPVVAERRFGGAAAWGTTMALYGTGAVIGGLFMLRRTFARPLVAATITGACWALPNAALGLSLKLTWVAGAALLAGVGMAISGTLTTTMTQRHVPPAVLARISSFNYFGSYALGPLGLIAAGPVAAAVGIAPVLLVSAAWQAFASACVLIIPQIRHLPSESTAKPVSETVA</sequence>
<name>A0A6G4AEH8_9ACTN</name>
<keyword evidence="5 7" id="KW-1133">Transmembrane helix</keyword>
<evidence type="ECO:0000256" key="5">
    <source>
        <dbReference type="ARBA" id="ARBA00022989"/>
    </source>
</evidence>
<dbReference type="RefSeq" id="WP_164426488.1">
    <property type="nucleotide sequence ID" value="NZ_JAAIKT010000010.1"/>
</dbReference>
<dbReference type="GO" id="GO:0005886">
    <property type="term" value="C:plasma membrane"/>
    <property type="evidence" value="ECO:0007669"/>
    <property type="project" value="UniProtKB-SubCell"/>
</dbReference>
<accession>A0A6G4AEH8</accession>
<reference evidence="8" key="1">
    <citation type="submission" date="2020-02" db="EMBL/GenBank/DDBJ databases">
        <title>A new Streptomyces sp. for controlling soil-borne diseases.</title>
        <authorList>
            <person name="Li X."/>
            <person name="Tian Y."/>
            <person name="Gao K."/>
        </authorList>
    </citation>
    <scope>NUCLEOTIDE SEQUENCE [LARGE SCALE GENOMIC DNA]</scope>
    <source>
        <strain evidence="8">0250</strain>
    </source>
</reference>
<protein>
    <submittedName>
        <fullName evidence="8">MFS transporter</fullName>
    </submittedName>
</protein>
<proteinExistence type="predicted"/>
<evidence type="ECO:0000256" key="6">
    <source>
        <dbReference type="ARBA" id="ARBA00023136"/>
    </source>
</evidence>
<dbReference type="Gene3D" id="1.20.1250.20">
    <property type="entry name" value="MFS general substrate transporter like domains"/>
    <property type="match status" value="1"/>
</dbReference>
<dbReference type="Pfam" id="PF05977">
    <property type="entry name" value="MFS_3"/>
    <property type="match status" value="1"/>
</dbReference>
<evidence type="ECO:0000256" key="2">
    <source>
        <dbReference type="ARBA" id="ARBA00022448"/>
    </source>
</evidence>
<feature type="transmembrane region" description="Helical" evidence="7">
    <location>
        <begin position="349"/>
        <end position="368"/>
    </location>
</feature>
<evidence type="ECO:0000313" key="8">
    <source>
        <dbReference type="EMBL" id="NEW71099.1"/>
    </source>
</evidence>
<dbReference type="PANTHER" id="PTHR23513">
    <property type="entry name" value="INTEGRAL MEMBRANE EFFLUX PROTEIN-RELATED"/>
    <property type="match status" value="1"/>
</dbReference>
<comment type="subcellular location">
    <subcellularLocation>
        <location evidence="1">Cell membrane</location>
        <topology evidence="1">Multi-pass membrane protein</topology>
    </subcellularLocation>
</comment>
<feature type="transmembrane region" description="Helical" evidence="7">
    <location>
        <begin position="214"/>
        <end position="236"/>
    </location>
</feature>
<dbReference type="AlphaFoldDB" id="A0A6G4AEH8"/>
<keyword evidence="4 7" id="KW-0812">Transmembrane</keyword>
<evidence type="ECO:0000256" key="3">
    <source>
        <dbReference type="ARBA" id="ARBA00022475"/>
    </source>
</evidence>
<dbReference type="CDD" id="cd06173">
    <property type="entry name" value="MFS_MefA_like"/>
    <property type="match status" value="1"/>
</dbReference>
<dbReference type="EMBL" id="JAAIKT010000010">
    <property type="protein sequence ID" value="NEW71099.1"/>
    <property type="molecule type" value="Genomic_DNA"/>
</dbReference>